<organism evidence="1 2">
    <name type="scientific">Ciceribacter thiooxidans</name>
    <dbReference type="NCBI Taxonomy" id="1969821"/>
    <lineage>
        <taxon>Bacteria</taxon>
        <taxon>Pseudomonadati</taxon>
        <taxon>Pseudomonadota</taxon>
        <taxon>Alphaproteobacteria</taxon>
        <taxon>Hyphomicrobiales</taxon>
        <taxon>Rhizobiaceae</taxon>
        <taxon>Ciceribacter</taxon>
    </lineage>
</organism>
<evidence type="ECO:0000313" key="1">
    <source>
        <dbReference type="EMBL" id="MFC3161674.1"/>
    </source>
</evidence>
<accession>A0ABV7HWV4</accession>
<proteinExistence type="predicted"/>
<dbReference type="InterPro" id="IPR036390">
    <property type="entry name" value="WH_DNA-bd_sf"/>
</dbReference>
<sequence length="282" mass="30861">MLTAEAISTHADVLPILRHQAASFLTVERSSTRVAGIFGTQQRYLLAQLGCAMMFRGTDGTLRLSRFLEAVVAFRIASRNTAHDFVREMEKYGVIRPCPTPKDKRSRPLKLADETVGLLGVWVAIHLKTLDAFDSGRRAATFAATPGMLAKLHPEIVDRIMGSQRSTSPDGTFSLFTWMNDGGLVMDKMIATIADFSSKEDRIVTGIASLDEIAAALRVTKTHLSRKMAVAEREGSLGWTGRRGASSLWLSPGFIDEYVAYQADKLSRIDEACAAIMLPVPA</sequence>
<gene>
    <name evidence="1" type="ORF">ACFOHV_00125</name>
</gene>
<protein>
    <recommendedName>
        <fullName evidence="3">Helix-turn-helix protein</fullName>
    </recommendedName>
</protein>
<evidence type="ECO:0000313" key="2">
    <source>
        <dbReference type="Proteomes" id="UP001595647"/>
    </source>
</evidence>
<dbReference type="RefSeq" id="WP_182305818.1">
    <property type="nucleotide sequence ID" value="NZ_CP059896.1"/>
</dbReference>
<keyword evidence="2" id="KW-1185">Reference proteome</keyword>
<dbReference type="EMBL" id="JBHRTG010000001">
    <property type="protein sequence ID" value="MFC3161674.1"/>
    <property type="molecule type" value="Genomic_DNA"/>
</dbReference>
<dbReference type="Proteomes" id="UP001595647">
    <property type="component" value="Unassembled WGS sequence"/>
</dbReference>
<reference evidence="2" key="1">
    <citation type="journal article" date="2019" name="Int. J. Syst. Evol. Microbiol.">
        <title>The Global Catalogue of Microorganisms (GCM) 10K type strain sequencing project: providing services to taxonomists for standard genome sequencing and annotation.</title>
        <authorList>
            <consortium name="The Broad Institute Genomics Platform"/>
            <consortium name="The Broad Institute Genome Sequencing Center for Infectious Disease"/>
            <person name="Wu L."/>
            <person name="Ma J."/>
        </authorList>
    </citation>
    <scope>NUCLEOTIDE SEQUENCE [LARGE SCALE GENOMIC DNA]</scope>
    <source>
        <strain evidence="2">KCTC 52231</strain>
    </source>
</reference>
<name>A0ABV7HWV4_9HYPH</name>
<comment type="caution">
    <text evidence="1">The sequence shown here is derived from an EMBL/GenBank/DDBJ whole genome shotgun (WGS) entry which is preliminary data.</text>
</comment>
<dbReference type="SUPFAM" id="SSF46785">
    <property type="entry name" value="Winged helix' DNA-binding domain"/>
    <property type="match status" value="1"/>
</dbReference>
<evidence type="ECO:0008006" key="3">
    <source>
        <dbReference type="Google" id="ProtNLM"/>
    </source>
</evidence>